<dbReference type="AlphaFoldDB" id="A0A1B1MXV3"/>
<accession>A0A1B1MXV3</accession>
<dbReference type="OrthoDB" id="2381574at2"/>
<keyword evidence="3" id="KW-0812">Transmembrane</keyword>
<evidence type="ECO:0000256" key="2">
    <source>
        <dbReference type="SAM" id="MobiDB-lite"/>
    </source>
</evidence>
<dbReference type="InterPro" id="IPR038076">
    <property type="entry name" value="MgtE_N_sf"/>
</dbReference>
<evidence type="ECO:0000313" key="5">
    <source>
        <dbReference type="EMBL" id="ANS74001.1"/>
    </source>
</evidence>
<name>A0A1B1MXV3_9BACL</name>
<organism evidence="5 6">
    <name type="scientific">Paenibacillus yonginensis</name>
    <dbReference type="NCBI Taxonomy" id="1462996"/>
    <lineage>
        <taxon>Bacteria</taxon>
        <taxon>Bacillati</taxon>
        <taxon>Bacillota</taxon>
        <taxon>Bacilli</taxon>
        <taxon>Bacillales</taxon>
        <taxon>Paenibacillaceae</taxon>
        <taxon>Paenibacillus</taxon>
    </lineage>
</organism>
<feature type="coiled-coil region" evidence="1">
    <location>
        <begin position="79"/>
        <end position="153"/>
    </location>
</feature>
<evidence type="ECO:0000256" key="1">
    <source>
        <dbReference type="SAM" id="Coils"/>
    </source>
</evidence>
<dbReference type="EMBL" id="CP014167">
    <property type="protein sequence ID" value="ANS74001.1"/>
    <property type="molecule type" value="Genomic_DNA"/>
</dbReference>
<gene>
    <name evidence="5" type="ORF">AWM70_04975</name>
</gene>
<dbReference type="SUPFAM" id="SSF158791">
    <property type="entry name" value="MgtE N-terminal domain-like"/>
    <property type="match status" value="1"/>
</dbReference>
<protein>
    <recommendedName>
        <fullName evidence="4">Magnesium transporter MgtE intracellular domain-containing protein</fullName>
    </recommendedName>
</protein>
<dbReference type="STRING" id="1462996.AWM70_04975"/>
<keyword evidence="3" id="KW-1133">Transmembrane helix</keyword>
<proteinExistence type="predicted"/>
<dbReference type="KEGG" id="pyg:AWM70_04975"/>
<evidence type="ECO:0000259" key="4">
    <source>
        <dbReference type="Pfam" id="PF03448"/>
    </source>
</evidence>
<feature type="region of interest" description="Disordered" evidence="2">
    <location>
        <begin position="221"/>
        <end position="242"/>
    </location>
</feature>
<feature type="transmembrane region" description="Helical" evidence="3">
    <location>
        <begin position="18"/>
        <end position="39"/>
    </location>
</feature>
<keyword evidence="1" id="KW-0175">Coiled coil</keyword>
<dbReference type="Pfam" id="PF03448">
    <property type="entry name" value="MgtE_N"/>
    <property type="match status" value="1"/>
</dbReference>
<dbReference type="InterPro" id="IPR006668">
    <property type="entry name" value="Mg_transptr_MgtE_intracell_dom"/>
</dbReference>
<keyword evidence="3" id="KW-0472">Membrane</keyword>
<feature type="compositionally biased region" description="Low complexity" evidence="2">
    <location>
        <begin position="230"/>
        <end position="242"/>
    </location>
</feature>
<reference evidence="5 6" key="1">
    <citation type="submission" date="2016-01" db="EMBL/GenBank/DDBJ databases">
        <title>Complete Genome Sequence of Paenibacillus yonginensis DCY84, a novel Plant Growth-Promoting Bacteria with Elicitation of Induced Systemic Resistance.</title>
        <authorList>
            <person name="Kim Y.J."/>
            <person name="Yang D.C."/>
            <person name="Sukweenadhi J."/>
        </authorList>
    </citation>
    <scope>NUCLEOTIDE SEQUENCE [LARGE SCALE GENOMIC DNA]</scope>
    <source>
        <strain evidence="5 6">DCY84</strain>
    </source>
</reference>
<dbReference type="RefSeq" id="WP_068694608.1">
    <property type="nucleotide sequence ID" value="NZ_CP014167.1"/>
</dbReference>
<dbReference type="Proteomes" id="UP000092573">
    <property type="component" value="Chromosome"/>
</dbReference>
<dbReference type="Gene3D" id="1.25.60.10">
    <property type="entry name" value="MgtE N-terminal domain-like"/>
    <property type="match status" value="1"/>
</dbReference>
<feature type="domain" description="Magnesium transporter MgtE intracellular" evidence="4">
    <location>
        <begin position="150"/>
        <end position="207"/>
    </location>
</feature>
<keyword evidence="6" id="KW-1185">Reference proteome</keyword>
<sequence>MAQAEIEERETSGGFGRFLFFVTPILFTIVLLGVLLTLLNKDVQNKALTALNKVPFVNQWVPEPVKTEAKGTAGAAEQEKSSEATIKELKNQLAEQQKQIQKANEQTAEQTEKVNDLQAKLDEATEQKNEQAQQTANEAADNYQKEVKKLAQLYGEMNAGKAASIMSNLTTEENVLLFKAMSNESKSAILEKMDPKQAAEISIRLKDAETSEDLAIAALQSRLKKEESTGGKSSSGSTAATGLDTTQLSQTFATMDPTKAAKLLLQTNTISPDKTLSILHAVDDATRSRILAAMSDEDDAATAKILNRLVSSK</sequence>
<evidence type="ECO:0000313" key="6">
    <source>
        <dbReference type="Proteomes" id="UP000092573"/>
    </source>
</evidence>
<evidence type="ECO:0000256" key="3">
    <source>
        <dbReference type="SAM" id="Phobius"/>
    </source>
</evidence>